<dbReference type="AlphaFoldDB" id="C8S0C2"/>
<dbReference type="RefSeq" id="WP_008029620.1">
    <property type="nucleotide sequence ID" value="NZ_ACYY01000008.1"/>
</dbReference>
<evidence type="ECO:0000259" key="2">
    <source>
        <dbReference type="SMART" id="SM00903"/>
    </source>
</evidence>
<dbReference type="Gene3D" id="2.30.110.10">
    <property type="entry name" value="Electron Transport, Fmn-binding Protein, Chain A"/>
    <property type="match status" value="1"/>
</dbReference>
<dbReference type="InterPro" id="IPR002563">
    <property type="entry name" value="Flavin_Rdtase-like_dom"/>
</dbReference>
<evidence type="ECO:0000256" key="1">
    <source>
        <dbReference type="ARBA" id="ARBA00023002"/>
    </source>
</evidence>
<sequence length="170" mass="17405">MTHSLSPDAQKARALRDALGRFATGVTVITITGPDAAGQVGPMGFTANSFSALSLAPPLVLWAVAKASRRAAAFAAAPHFAVHVLAKAQGDLSARFAGGGAGFAGLPALRNPEGVPLLQGCLARFDCAHHACHDGGDHLIIVGQVLRFEQDSGAPLIFNQGVYGSFTPHG</sequence>
<dbReference type="GO" id="GO:0042602">
    <property type="term" value="F:riboflavin reductase (NADPH) activity"/>
    <property type="evidence" value="ECO:0007669"/>
    <property type="project" value="TreeGrafter"/>
</dbReference>
<name>C8S0C2_9RHOB</name>
<protein>
    <submittedName>
        <fullName evidence="3">Flavin reductase domain protein FMN-binding</fullName>
    </submittedName>
</protein>
<dbReference type="EMBL" id="ACYY01000008">
    <property type="protein sequence ID" value="EEW25456.1"/>
    <property type="molecule type" value="Genomic_DNA"/>
</dbReference>
<dbReference type="GO" id="GO:0010181">
    <property type="term" value="F:FMN binding"/>
    <property type="evidence" value="ECO:0007669"/>
    <property type="project" value="InterPro"/>
</dbReference>
<dbReference type="OrthoDB" id="9792858at2"/>
<reference evidence="3 4" key="1">
    <citation type="submission" date="2009-08" db="EMBL/GenBank/DDBJ databases">
        <title>The draft genome of Rhodobacter sp. SW2.</title>
        <authorList>
            <consortium name="US DOE Joint Genome Institute (JGI-PGF)"/>
            <person name="Lucas S."/>
            <person name="Copeland A."/>
            <person name="Lapidus A."/>
            <person name="Glavina del Rio T."/>
            <person name="Tice H."/>
            <person name="Bruce D."/>
            <person name="Goodwin L."/>
            <person name="Pitluck S."/>
            <person name="Larimer F."/>
            <person name="Land M.L."/>
            <person name="Hauser L."/>
            <person name="Emerson D."/>
        </authorList>
    </citation>
    <scope>NUCLEOTIDE SEQUENCE [LARGE SCALE GENOMIC DNA]</scope>
    <source>
        <strain evidence="3 4">SW2</strain>
    </source>
</reference>
<dbReference type="PANTHER" id="PTHR30466">
    <property type="entry name" value="FLAVIN REDUCTASE"/>
    <property type="match status" value="1"/>
</dbReference>
<proteinExistence type="predicted"/>
<dbReference type="InterPro" id="IPR050268">
    <property type="entry name" value="NADH-dep_flavin_reductase"/>
</dbReference>
<keyword evidence="4" id="KW-1185">Reference proteome</keyword>
<accession>C8S0C2</accession>
<dbReference type="SMART" id="SM00903">
    <property type="entry name" value="Flavin_Reduct"/>
    <property type="match status" value="1"/>
</dbReference>
<dbReference type="Pfam" id="PF01613">
    <property type="entry name" value="Flavin_Reduct"/>
    <property type="match status" value="1"/>
</dbReference>
<dbReference type="InterPro" id="IPR012349">
    <property type="entry name" value="Split_barrel_FMN-bd"/>
</dbReference>
<evidence type="ECO:0000313" key="4">
    <source>
        <dbReference type="Proteomes" id="UP000010121"/>
    </source>
</evidence>
<feature type="domain" description="Flavin reductase like" evidence="2">
    <location>
        <begin position="19"/>
        <end position="165"/>
    </location>
</feature>
<dbReference type="STRING" id="371731.Rsw2DRAFT_1500"/>
<dbReference type="eggNOG" id="COG1853">
    <property type="taxonomic scope" value="Bacteria"/>
</dbReference>
<dbReference type="SUPFAM" id="SSF50475">
    <property type="entry name" value="FMN-binding split barrel"/>
    <property type="match status" value="1"/>
</dbReference>
<organism evidence="3 4">
    <name type="scientific">Rhodobacter ferrooxidans</name>
    <dbReference type="NCBI Taxonomy" id="371731"/>
    <lineage>
        <taxon>Bacteria</taxon>
        <taxon>Pseudomonadati</taxon>
        <taxon>Pseudomonadota</taxon>
        <taxon>Alphaproteobacteria</taxon>
        <taxon>Rhodobacterales</taxon>
        <taxon>Rhodobacter group</taxon>
        <taxon>Rhodobacter</taxon>
    </lineage>
</organism>
<dbReference type="PANTHER" id="PTHR30466:SF1">
    <property type="entry name" value="FMN REDUCTASE (NADH) RUTF"/>
    <property type="match status" value="1"/>
</dbReference>
<comment type="caution">
    <text evidence="3">The sequence shown here is derived from an EMBL/GenBank/DDBJ whole genome shotgun (WGS) entry which is preliminary data.</text>
</comment>
<evidence type="ECO:0000313" key="3">
    <source>
        <dbReference type="EMBL" id="EEW25456.1"/>
    </source>
</evidence>
<dbReference type="Proteomes" id="UP000010121">
    <property type="component" value="Unassembled WGS sequence"/>
</dbReference>
<keyword evidence="1" id="KW-0560">Oxidoreductase</keyword>
<gene>
    <name evidence="3" type="ORF">Rsw2DRAFT_1500</name>
</gene>